<dbReference type="RefSeq" id="WP_184477993.1">
    <property type="nucleotide sequence ID" value="NZ_JACHIV010000001.1"/>
</dbReference>
<dbReference type="PROSITE" id="PS00070">
    <property type="entry name" value="ALDEHYDE_DEHYDR_CYS"/>
    <property type="match status" value="1"/>
</dbReference>
<gene>
    <name evidence="6" type="ORF">BJ969_001366</name>
</gene>
<dbReference type="InterPro" id="IPR016163">
    <property type="entry name" value="Ald_DH_C"/>
</dbReference>
<dbReference type="AlphaFoldDB" id="A0A840NDH9"/>
<dbReference type="PANTHER" id="PTHR43353:SF5">
    <property type="entry name" value="SUCCINATE-SEMIALDEHYDE DEHYDROGENASE, MITOCHONDRIAL"/>
    <property type="match status" value="1"/>
</dbReference>
<dbReference type="PROSITE" id="PS00687">
    <property type="entry name" value="ALDEHYDE_DEHYDR_GLU"/>
    <property type="match status" value="1"/>
</dbReference>
<evidence type="ECO:0000256" key="1">
    <source>
        <dbReference type="ARBA" id="ARBA00009986"/>
    </source>
</evidence>
<reference evidence="6 7" key="1">
    <citation type="submission" date="2020-08" db="EMBL/GenBank/DDBJ databases">
        <title>Sequencing the genomes of 1000 actinobacteria strains.</title>
        <authorList>
            <person name="Klenk H.-P."/>
        </authorList>
    </citation>
    <scope>NUCLEOTIDE SEQUENCE [LARGE SCALE GENOMIC DNA]</scope>
    <source>
        <strain evidence="6 7">DSM 45582</strain>
    </source>
</reference>
<accession>A0A840NDH9</accession>
<dbReference type="Gene3D" id="3.40.309.10">
    <property type="entry name" value="Aldehyde Dehydrogenase, Chain A, domain 2"/>
    <property type="match status" value="1"/>
</dbReference>
<feature type="domain" description="Aldehyde dehydrogenase" evidence="5">
    <location>
        <begin position="20"/>
        <end position="471"/>
    </location>
</feature>
<dbReference type="GO" id="GO:0102810">
    <property type="term" value="F:glutarate-semialdehyde dehydrogenase (NADP+) activity"/>
    <property type="evidence" value="ECO:0007669"/>
    <property type="project" value="UniProtKB-EC"/>
</dbReference>
<dbReference type="EC" id="1.2.1.20" evidence="6"/>
<protein>
    <submittedName>
        <fullName evidence="6">Succinate-semialdehyde dehydrogenase/glutarate-semialdehyde dehydrogenase</fullName>
        <ecNumber evidence="6">1.2.1.16</ecNumber>
        <ecNumber evidence="6">1.2.1.20</ecNumber>
        <ecNumber evidence="6">1.2.1.79</ecNumber>
    </submittedName>
</protein>
<evidence type="ECO:0000256" key="3">
    <source>
        <dbReference type="PROSITE-ProRule" id="PRU10007"/>
    </source>
</evidence>
<dbReference type="Pfam" id="PF00171">
    <property type="entry name" value="Aldedh"/>
    <property type="match status" value="1"/>
</dbReference>
<proteinExistence type="inferred from homology"/>
<dbReference type="InterPro" id="IPR029510">
    <property type="entry name" value="Ald_DH_CS_GLU"/>
</dbReference>
<comment type="caution">
    <text evidence="6">The sequence shown here is derived from an EMBL/GenBank/DDBJ whole genome shotgun (WGS) entry which is preliminary data.</text>
</comment>
<dbReference type="EMBL" id="JACHIV010000001">
    <property type="protein sequence ID" value="MBB5068278.1"/>
    <property type="molecule type" value="Genomic_DNA"/>
</dbReference>
<dbReference type="GO" id="GO:0009450">
    <property type="term" value="P:gamma-aminobutyric acid catabolic process"/>
    <property type="evidence" value="ECO:0007669"/>
    <property type="project" value="TreeGrafter"/>
</dbReference>
<dbReference type="InterPro" id="IPR016161">
    <property type="entry name" value="Ald_DH/histidinol_DH"/>
</dbReference>
<dbReference type="InterPro" id="IPR016162">
    <property type="entry name" value="Ald_DH_N"/>
</dbReference>
<evidence type="ECO:0000313" key="6">
    <source>
        <dbReference type="EMBL" id="MBB5068278.1"/>
    </source>
</evidence>
<evidence type="ECO:0000256" key="4">
    <source>
        <dbReference type="RuleBase" id="RU003345"/>
    </source>
</evidence>
<dbReference type="Gene3D" id="3.40.605.10">
    <property type="entry name" value="Aldehyde Dehydrogenase, Chain A, domain 1"/>
    <property type="match status" value="1"/>
</dbReference>
<dbReference type="InterPro" id="IPR015590">
    <property type="entry name" value="Aldehyde_DH_dom"/>
</dbReference>
<dbReference type="PANTHER" id="PTHR43353">
    <property type="entry name" value="SUCCINATE-SEMIALDEHYDE DEHYDROGENASE, MITOCHONDRIAL"/>
    <property type="match status" value="1"/>
</dbReference>
<name>A0A840NDH9_9PSEU</name>
<evidence type="ECO:0000313" key="7">
    <source>
        <dbReference type="Proteomes" id="UP000580474"/>
    </source>
</evidence>
<evidence type="ECO:0000259" key="5">
    <source>
        <dbReference type="Pfam" id="PF00171"/>
    </source>
</evidence>
<evidence type="ECO:0000256" key="2">
    <source>
        <dbReference type="ARBA" id="ARBA00023002"/>
    </source>
</evidence>
<dbReference type="GO" id="GO:0036243">
    <property type="term" value="F:succinate-semialdehyde dehydrogenase (NADP+) activity"/>
    <property type="evidence" value="ECO:0007669"/>
    <property type="project" value="UniProtKB-EC"/>
</dbReference>
<dbReference type="EC" id="1.2.1.16" evidence="6"/>
<feature type="active site" evidence="3">
    <location>
        <position position="250"/>
    </location>
</feature>
<dbReference type="InterPro" id="IPR050740">
    <property type="entry name" value="Aldehyde_DH_Superfamily"/>
</dbReference>
<dbReference type="CDD" id="cd07103">
    <property type="entry name" value="ALDH_F5_SSADH_GabD"/>
    <property type="match status" value="1"/>
</dbReference>
<organism evidence="6 7">
    <name type="scientific">Saccharopolyspora gloriosae</name>
    <dbReference type="NCBI Taxonomy" id="455344"/>
    <lineage>
        <taxon>Bacteria</taxon>
        <taxon>Bacillati</taxon>
        <taxon>Actinomycetota</taxon>
        <taxon>Actinomycetes</taxon>
        <taxon>Pseudonocardiales</taxon>
        <taxon>Pseudonocardiaceae</taxon>
        <taxon>Saccharopolyspora</taxon>
    </lineage>
</organism>
<dbReference type="Proteomes" id="UP000580474">
    <property type="component" value="Unassembled WGS sequence"/>
</dbReference>
<dbReference type="FunFam" id="3.40.309.10:FF:000004">
    <property type="entry name" value="Succinate-semialdehyde dehydrogenase I"/>
    <property type="match status" value="1"/>
</dbReference>
<dbReference type="SUPFAM" id="SSF53720">
    <property type="entry name" value="ALDH-like"/>
    <property type="match status" value="1"/>
</dbReference>
<dbReference type="GO" id="GO:0004777">
    <property type="term" value="F:succinate-semialdehyde dehydrogenase (NAD+) activity"/>
    <property type="evidence" value="ECO:0007669"/>
    <property type="project" value="TreeGrafter"/>
</dbReference>
<comment type="similarity">
    <text evidence="1 4">Belongs to the aldehyde dehydrogenase family.</text>
</comment>
<dbReference type="InterPro" id="IPR016160">
    <property type="entry name" value="Ald_DH_CS_CYS"/>
</dbReference>
<keyword evidence="2 4" id="KW-0560">Oxidoreductase</keyword>
<keyword evidence="7" id="KW-1185">Reference proteome</keyword>
<dbReference type="FunFam" id="3.40.605.10:FF:000007">
    <property type="entry name" value="NAD/NADP-dependent betaine aldehyde dehydrogenase"/>
    <property type="match status" value="1"/>
</dbReference>
<sequence length="476" mass="49007">MTTVAPSPLLIGGSPTSTGHELVVHDPASGVEITRIAAADESHAAPAADAAAAALPGWAATPPRRRAEVLAEAHRLMISRTDELATLISRESGKAAADARAEVGYAAEFFRWFAEETVRPDGHFGPSPDGKSTTVVTAQPVGVALLITPWNFPAAMVTRKVAPALAAGCTAVLKPAAETPLTALAIRDLLVAAGAPADVFTVLPTTRADAVARALLNHDAVRKLSFTGSTGVGRHLLGLAAGRVVNCSMELGGNAPFVVCADADINAAVQGALIAKLRNAGQACTAANRFLVHADAADAFAEAFAAAVAELRVGPGTEPGTDIGPLIDDRAVRRVSDLVTDAVDRGARMVREPVAVPDSGSYLAPVVLAGVPADAAVLHEEIFGPVAPIRTWTDTDEVVAAANDTEYGLAAYVYAGDTGRALEIGRRLQYGMVGVNRGVVSDPAAPFGGMKQSGLGREGAREGIRAFQEAQFLTYA</sequence>
<dbReference type="EC" id="1.2.1.79" evidence="6"/>